<dbReference type="InterPro" id="IPR040921">
    <property type="entry name" value="Peptidase_S66C"/>
</dbReference>
<gene>
    <name evidence="9" type="ORF">SAMN05192532_10519</name>
</gene>
<keyword evidence="4" id="KW-0378">Hydrolase</keyword>
<evidence type="ECO:0000256" key="4">
    <source>
        <dbReference type="ARBA" id="ARBA00022801"/>
    </source>
</evidence>
<feature type="active site" description="Charge relay system" evidence="6">
    <location>
        <position position="276"/>
    </location>
</feature>
<keyword evidence="2 9" id="KW-0121">Carboxypeptidase</keyword>
<feature type="domain" description="LD-carboxypeptidase C-terminal" evidence="8">
    <location>
        <begin position="179"/>
        <end position="291"/>
    </location>
</feature>
<evidence type="ECO:0000256" key="1">
    <source>
        <dbReference type="ARBA" id="ARBA00010233"/>
    </source>
</evidence>
<keyword evidence="10" id="KW-1185">Reference proteome</keyword>
<keyword evidence="5" id="KW-0720">Serine protease</keyword>
<dbReference type="PANTHER" id="PTHR30237">
    <property type="entry name" value="MURAMOYLTETRAPEPTIDE CARBOXYPEPTIDASE"/>
    <property type="match status" value="1"/>
</dbReference>
<dbReference type="SUPFAM" id="SSF141986">
    <property type="entry name" value="LD-carboxypeptidase A C-terminal domain-like"/>
    <property type="match status" value="1"/>
</dbReference>
<dbReference type="OrthoDB" id="9807329at2"/>
<dbReference type="Gene3D" id="3.50.30.60">
    <property type="entry name" value="LD-carboxypeptidase A C-terminal domain-like"/>
    <property type="match status" value="1"/>
</dbReference>
<evidence type="ECO:0000259" key="7">
    <source>
        <dbReference type="Pfam" id="PF02016"/>
    </source>
</evidence>
<evidence type="ECO:0000256" key="6">
    <source>
        <dbReference type="PIRSR" id="PIRSR028757-1"/>
    </source>
</evidence>
<dbReference type="CDD" id="cd07025">
    <property type="entry name" value="Peptidase_S66"/>
    <property type="match status" value="1"/>
</dbReference>
<feature type="domain" description="LD-carboxypeptidase N-terminal" evidence="7">
    <location>
        <begin position="14"/>
        <end position="129"/>
    </location>
</feature>
<dbReference type="PANTHER" id="PTHR30237:SF2">
    <property type="entry name" value="MUREIN TETRAPEPTIDE CARBOXYPEPTIDASE"/>
    <property type="match status" value="1"/>
</dbReference>
<dbReference type="InterPro" id="IPR003507">
    <property type="entry name" value="S66_fam"/>
</dbReference>
<dbReference type="InterPro" id="IPR029062">
    <property type="entry name" value="Class_I_gatase-like"/>
</dbReference>
<dbReference type="InterPro" id="IPR027461">
    <property type="entry name" value="Carboxypeptidase_A_C_sf"/>
</dbReference>
<evidence type="ECO:0000313" key="10">
    <source>
        <dbReference type="Proteomes" id="UP000199516"/>
    </source>
</evidence>
<dbReference type="STRING" id="930128.SAMN05192532_10519"/>
<protein>
    <submittedName>
        <fullName evidence="9">Muramoyltetrapeptide carboxypeptidase</fullName>
    </submittedName>
</protein>
<organism evidence="9 10">
    <name type="scientific">Alteribacillus iranensis</name>
    <dbReference type="NCBI Taxonomy" id="930128"/>
    <lineage>
        <taxon>Bacteria</taxon>
        <taxon>Bacillati</taxon>
        <taxon>Bacillota</taxon>
        <taxon>Bacilli</taxon>
        <taxon>Bacillales</taxon>
        <taxon>Bacillaceae</taxon>
        <taxon>Alteribacillus</taxon>
    </lineage>
</organism>
<feature type="active site" description="Charge relay system" evidence="6">
    <location>
        <position position="209"/>
    </location>
</feature>
<dbReference type="Pfam" id="PF02016">
    <property type="entry name" value="Peptidase_S66"/>
    <property type="match status" value="1"/>
</dbReference>
<sequence length="307" mass="33154">MAMKPPLLEAGDTVGIVTLGSPINPSVANARIETLQSMGLHVVLGDSVYGHDGFLAGSNEERARDFMRMIIDDDIDMILPSRGGVGVAGILPYLDYPTIQDNPKVITGYSDITVLLNALYQFSNLVTFQSLMLIDFRFSTPAFNFDQFFKNVSTLEAPRLIENPPGIPLVGQVPGNVTAPIVGGNLTSFIGTLGTPFEIDTRGKILLLEETNEPVNTVYRYLNQLHMAGKFDDCAGIVMGECSGCSMAYGVSYEELIDDFLVPLGKPLITGLSTAHGLFKTTVPIGSQVQLNASEAQLVILEPTVMY</sequence>
<comment type="similarity">
    <text evidence="1">Belongs to the peptidase S66 family.</text>
</comment>
<dbReference type="Proteomes" id="UP000199516">
    <property type="component" value="Unassembled WGS sequence"/>
</dbReference>
<evidence type="ECO:0000259" key="8">
    <source>
        <dbReference type="Pfam" id="PF17676"/>
    </source>
</evidence>
<evidence type="ECO:0000256" key="2">
    <source>
        <dbReference type="ARBA" id="ARBA00022645"/>
    </source>
</evidence>
<dbReference type="InterPro" id="IPR040449">
    <property type="entry name" value="Peptidase_S66_N"/>
</dbReference>
<dbReference type="InterPro" id="IPR027478">
    <property type="entry name" value="LdcA_N"/>
</dbReference>
<dbReference type="GO" id="GO:0004180">
    <property type="term" value="F:carboxypeptidase activity"/>
    <property type="evidence" value="ECO:0007669"/>
    <property type="project" value="UniProtKB-KW"/>
</dbReference>
<keyword evidence="3" id="KW-0645">Protease</keyword>
<evidence type="ECO:0000256" key="5">
    <source>
        <dbReference type="ARBA" id="ARBA00022825"/>
    </source>
</evidence>
<accession>A0A1I2E185</accession>
<evidence type="ECO:0000313" key="9">
    <source>
        <dbReference type="EMBL" id="SFE86301.1"/>
    </source>
</evidence>
<reference evidence="9 10" key="1">
    <citation type="submission" date="2016-10" db="EMBL/GenBank/DDBJ databases">
        <authorList>
            <person name="de Groot N.N."/>
        </authorList>
    </citation>
    <scope>NUCLEOTIDE SEQUENCE [LARGE SCALE GENOMIC DNA]</scope>
    <source>
        <strain evidence="9 10">DSM 23995</strain>
    </source>
</reference>
<dbReference type="SUPFAM" id="SSF52317">
    <property type="entry name" value="Class I glutamine amidotransferase-like"/>
    <property type="match status" value="1"/>
</dbReference>
<dbReference type="EMBL" id="FONT01000005">
    <property type="protein sequence ID" value="SFE86301.1"/>
    <property type="molecule type" value="Genomic_DNA"/>
</dbReference>
<dbReference type="GO" id="GO:0006508">
    <property type="term" value="P:proteolysis"/>
    <property type="evidence" value="ECO:0007669"/>
    <property type="project" value="UniProtKB-KW"/>
</dbReference>
<dbReference type="Pfam" id="PF17676">
    <property type="entry name" value="Peptidase_S66C"/>
    <property type="match status" value="1"/>
</dbReference>
<name>A0A1I2E185_9BACI</name>
<proteinExistence type="inferred from homology"/>
<dbReference type="PIRSF" id="PIRSF028757">
    <property type="entry name" value="LD-carboxypeptidase"/>
    <property type="match status" value="1"/>
</dbReference>
<dbReference type="Gene3D" id="3.40.50.10740">
    <property type="entry name" value="Class I glutamine amidotransferase-like"/>
    <property type="match status" value="1"/>
</dbReference>
<dbReference type="AlphaFoldDB" id="A0A1I2E185"/>
<dbReference type="RefSeq" id="WP_091661850.1">
    <property type="nucleotide sequence ID" value="NZ_FONT01000005.1"/>
</dbReference>
<feature type="active site" description="Nucleophile" evidence="6">
    <location>
        <position position="110"/>
    </location>
</feature>
<evidence type="ECO:0000256" key="3">
    <source>
        <dbReference type="ARBA" id="ARBA00022670"/>
    </source>
</evidence>
<dbReference type="GO" id="GO:0008236">
    <property type="term" value="F:serine-type peptidase activity"/>
    <property type="evidence" value="ECO:0007669"/>
    <property type="project" value="UniProtKB-KW"/>
</dbReference>